<comment type="caution">
    <text evidence="2">The sequence shown here is derived from an EMBL/GenBank/DDBJ whole genome shotgun (WGS) entry which is preliminary data.</text>
</comment>
<proteinExistence type="predicted"/>
<dbReference type="Proteomes" id="UP001500393">
    <property type="component" value="Unassembled WGS sequence"/>
</dbReference>
<evidence type="ECO:0000313" key="3">
    <source>
        <dbReference type="Proteomes" id="UP001500393"/>
    </source>
</evidence>
<evidence type="ECO:0000256" key="1">
    <source>
        <dbReference type="SAM" id="MobiDB-lite"/>
    </source>
</evidence>
<name>A0ABN2DPB1_9ACTN</name>
<keyword evidence="3" id="KW-1185">Reference proteome</keyword>
<evidence type="ECO:0000313" key="2">
    <source>
        <dbReference type="EMBL" id="GAA1582449.1"/>
    </source>
</evidence>
<organism evidence="2 3">
    <name type="scientific">Kribbella sancticallisti</name>
    <dbReference type="NCBI Taxonomy" id="460087"/>
    <lineage>
        <taxon>Bacteria</taxon>
        <taxon>Bacillati</taxon>
        <taxon>Actinomycetota</taxon>
        <taxon>Actinomycetes</taxon>
        <taxon>Propionibacteriales</taxon>
        <taxon>Kribbellaceae</taxon>
        <taxon>Kribbella</taxon>
    </lineage>
</organism>
<accession>A0ABN2DPB1</accession>
<feature type="region of interest" description="Disordered" evidence="1">
    <location>
        <begin position="1"/>
        <end position="40"/>
    </location>
</feature>
<reference evidence="2 3" key="1">
    <citation type="journal article" date="2019" name="Int. J. Syst. Evol. Microbiol.">
        <title>The Global Catalogue of Microorganisms (GCM) 10K type strain sequencing project: providing services to taxonomists for standard genome sequencing and annotation.</title>
        <authorList>
            <consortium name="The Broad Institute Genomics Platform"/>
            <consortium name="The Broad Institute Genome Sequencing Center for Infectious Disease"/>
            <person name="Wu L."/>
            <person name="Ma J."/>
        </authorList>
    </citation>
    <scope>NUCLEOTIDE SEQUENCE [LARGE SCALE GENOMIC DNA]</scope>
    <source>
        <strain evidence="2 3">JCM 14969</strain>
    </source>
</reference>
<dbReference type="EMBL" id="BAAAOS010000022">
    <property type="protein sequence ID" value="GAA1582449.1"/>
    <property type="molecule type" value="Genomic_DNA"/>
</dbReference>
<sequence>MRLGGSGTKNFDPPRTLAAPKTGVVEVPADARPAAGARDHAGRRLADRQLFYMSDWEDKRRAAQCVGRTADEFCGWPLAYRQESPGSSRWLWAAGADRHRADVVHEAA</sequence>
<protein>
    <submittedName>
        <fullName evidence="2">Uncharacterized protein</fullName>
    </submittedName>
</protein>
<gene>
    <name evidence="2" type="ORF">GCM10009789_40270</name>
</gene>